<dbReference type="GO" id="GO:0003746">
    <property type="term" value="F:translation elongation factor activity"/>
    <property type="evidence" value="ECO:0007669"/>
    <property type="project" value="UniProtKB-UniRule"/>
</dbReference>
<comment type="subcellular location">
    <subcellularLocation>
        <location evidence="3">Mitochondrion</location>
    </subcellularLocation>
</comment>
<comment type="similarity">
    <text evidence="3">Belongs to the EF-Ts family.</text>
</comment>
<dbReference type="SUPFAM" id="SSF54713">
    <property type="entry name" value="Elongation factor Ts (EF-Ts), dimerisation domain"/>
    <property type="match status" value="1"/>
</dbReference>
<dbReference type="PANTHER" id="PTHR11741:SF0">
    <property type="entry name" value="ELONGATION FACTOR TS, MITOCHONDRIAL"/>
    <property type="match status" value="1"/>
</dbReference>
<dbReference type="EMBL" id="GIBP01005598">
    <property type="protein sequence ID" value="NDV34567.1"/>
    <property type="molecule type" value="Transcribed_RNA"/>
</dbReference>
<comment type="function">
    <text evidence="3">Associates with the EF-Tu.GDP complex and induces the exchange of GDP to GTP. It remains bound to the aminoacyl-tRNA.EF-Tu.GTP complex up to the GTP hydrolysis stage on the ribosome.</text>
</comment>
<dbReference type="Pfam" id="PF00889">
    <property type="entry name" value="EF_TS"/>
    <property type="match status" value="1"/>
</dbReference>
<evidence type="ECO:0000256" key="3">
    <source>
        <dbReference type="HAMAP-Rule" id="MF_03135"/>
    </source>
</evidence>
<keyword evidence="3" id="KW-0496">Mitochondrion</keyword>
<reference evidence="5" key="1">
    <citation type="journal article" date="2020" name="J. Eukaryot. Microbiol.">
        <title>De novo Sequencing, Assembly and Annotation of the Transcriptome for the Free-Living Testate Amoeba Arcella intermedia.</title>
        <authorList>
            <person name="Ribeiro G.M."/>
            <person name="Porfirio-Sousa A.L."/>
            <person name="Maurer-Alcala X.X."/>
            <person name="Katz L.A."/>
            <person name="Lahr D.J.G."/>
        </authorList>
    </citation>
    <scope>NUCLEOTIDE SEQUENCE</scope>
</reference>
<evidence type="ECO:0000313" key="5">
    <source>
        <dbReference type="EMBL" id="NDV34567.1"/>
    </source>
</evidence>
<evidence type="ECO:0000256" key="1">
    <source>
        <dbReference type="ARBA" id="ARBA00022768"/>
    </source>
</evidence>
<dbReference type="PROSITE" id="PS01127">
    <property type="entry name" value="EF_TS_2"/>
    <property type="match status" value="1"/>
</dbReference>
<gene>
    <name evidence="3" type="primary">TSFM</name>
</gene>
<evidence type="ECO:0000259" key="4">
    <source>
        <dbReference type="Pfam" id="PF00889"/>
    </source>
</evidence>
<evidence type="ECO:0000256" key="2">
    <source>
        <dbReference type="ARBA" id="ARBA00022917"/>
    </source>
</evidence>
<proteinExistence type="inferred from homology"/>
<dbReference type="InterPro" id="IPR018101">
    <property type="entry name" value="Transl_elong_Ts_CS"/>
</dbReference>
<dbReference type="InterPro" id="IPR001816">
    <property type="entry name" value="Transl_elong_EFTs/EF1B"/>
</dbReference>
<keyword evidence="1 3" id="KW-0251">Elongation factor</keyword>
<accession>A0A6B2LCJ7</accession>
<dbReference type="InterPro" id="IPR014039">
    <property type="entry name" value="Transl_elong_EFTs/EF1B_dimer"/>
</dbReference>
<protein>
    <recommendedName>
        <fullName evidence="3">Elongation factor Ts, mitochondrial</fullName>
        <shortName evidence="3">EF-Ts</shortName>
        <shortName evidence="3">EF-TsMt</shortName>
    </recommendedName>
</protein>
<dbReference type="GO" id="GO:0070125">
    <property type="term" value="P:mitochondrial translational elongation"/>
    <property type="evidence" value="ECO:0007669"/>
    <property type="project" value="TreeGrafter"/>
</dbReference>
<dbReference type="HAMAP" id="MF_00050">
    <property type="entry name" value="EF_Ts"/>
    <property type="match status" value="1"/>
</dbReference>
<keyword evidence="2 3" id="KW-0648">Protein biosynthesis</keyword>
<sequence>MESDKDIEKAKVWLLKKAKKVAAKKGTRSAFEGGILAAAAPNAVLLEMNCETDFAAKETNFTSVLRDIAKTLQGRPSSDVEEILRLPHSSPTVGGVAVSDTHQAIETLTGILKENVKLRRALTVTPQPDVINFSYVHGSLDSSTPPIGRIGVLLSLKLTPFPEKIVKSLNTMANNFCVQIAVNSPQALYPDPSQTFSKGEDQETEPIFVEQEYLFDSSVTVGKEIQKFQKRMGYNVELVGFQRWELAEGIERTEANLANDVQALLKESSKQS</sequence>
<name>A0A6B2LCJ7_9EUKA</name>
<dbReference type="GO" id="GO:0005739">
    <property type="term" value="C:mitochondrion"/>
    <property type="evidence" value="ECO:0007669"/>
    <property type="project" value="UniProtKB-SubCell"/>
</dbReference>
<organism evidence="5">
    <name type="scientific">Arcella intermedia</name>
    <dbReference type="NCBI Taxonomy" id="1963864"/>
    <lineage>
        <taxon>Eukaryota</taxon>
        <taxon>Amoebozoa</taxon>
        <taxon>Tubulinea</taxon>
        <taxon>Elardia</taxon>
        <taxon>Arcellinida</taxon>
        <taxon>Sphaerothecina</taxon>
        <taxon>Arcellidae</taxon>
        <taxon>Arcella</taxon>
    </lineage>
</organism>
<dbReference type="Gene3D" id="3.30.479.20">
    <property type="entry name" value="Elongation factor Ts, dimerisation domain"/>
    <property type="match status" value="2"/>
</dbReference>
<dbReference type="AlphaFoldDB" id="A0A6B2LCJ7"/>
<feature type="domain" description="Translation elongation factor EFTs/EF1B dimerisation" evidence="4">
    <location>
        <begin position="43"/>
        <end position="190"/>
    </location>
</feature>
<dbReference type="PANTHER" id="PTHR11741">
    <property type="entry name" value="ELONGATION FACTOR TS"/>
    <property type="match status" value="1"/>
</dbReference>
<dbReference type="InterPro" id="IPR036402">
    <property type="entry name" value="EF-Ts_dimer_sf"/>
</dbReference>